<evidence type="ECO:0000256" key="2">
    <source>
        <dbReference type="ARBA" id="ARBA00022801"/>
    </source>
</evidence>
<dbReference type="EMBL" id="QKXQ01000247">
    <property type="protein sequence ID" value="REH96609.1"/>
    <property type="molecule type" value="Genomic_DNA"/>
</dbReference>
<dbReference type="OrthoDB" id="9810320at2"/>
<comment type="pathway">
    <text evidence="10">Cofactor biosynthesis; pyridoxal 5'-phosphate biosynthesis.</text>
</comment>
<dbReference type="InterPro" id="IPR029062">
    <property type="entry name" value="Class_I_gatase-like"/>
</dbReference>
<dbReference type="HAMAP" id="MF_01615">
    <property type="entry name" value="PdxT"/>
    <property type="match status" value="1"/>
</dbReference>
<evidence type="ECO:0000256" key="11">
    <source>
        <dbReference type="PIRSR" id="PIRSR005639-1"/>
    </source>
</evidence>
<dbReference type="EC" id="3.5.1.2" evidence="10"/>
<dbReference type="SUPFAM" id="SSF52317">
    <property type="entry name" value="Class I glutamine amidotransferase-like"/>
    <property type="match status" value="1"/>
</dbReference>
<feature type="active site" description="Charge relay system" evidence="10 11">
    <location>
        <position position="165"/>
    </location>
</feature>
<comment type="subunit">
    <text evidence="9 10">In the presence of PdxS, forms a dodecamer of heterodimers. Only shows activity in the heterodimer.</text>
</comment>
<dbReference type="Pfam" id="PF01174">
    <property type="entry name" value="SNO"/>
    <property type="match status" value="1"/>
</dbReference>
<dbReference type="NCBIfam" id="TIGR03800">
    <property type="entry name" value="PLP_synth_Pdx2"/>
    <property type="match status" value="1"/>
</dbReference>
<evidence type="ECO:0000313" key="15">
    <source>
        <dbReference type="Proteomes" id="UP000256337"/>
    </source>
</evidence>
<comment type="caution">
    <text evidence="13">The sequence shown here is derived from an EMBL/GenBank/DDBJ whole genome shotgun (WGS) entry which is preliminary data.</text>
</comment>
<evidence type="ECO:0000256" key="4">
    <source>
        <dbReference type="ARBA" id="ARBA00022962"/>
    </source>
</evidence>
<feature type="binding site" evidence="10 12">
    <location>
        <begin position="129"/>
        <end position="130"/>
    </location>
    <ligand>
        <name>L-glutamine</name>
        <dbReference type="ChEBI" id="CHEBI:58359"/>
    </ligand>
</feature>
<keyword evidence="4 10" id="KW-0315">Glutamine amidotransferase</keyword>
<comment type="similarity">
    <text evidence="1 10">Belongs to the glutaminase PdxT/SNO family.</text>
</comment>
<dbReference type="GO" id="GO:0036381">
    <property type="term" value="F:pyridoxal 5'-phosphate synthase (glutamine hydrolysing) activity"/>
    <property type="evidence" value="ECO:0007669"/>
    <property type="project" value="UniProtKB-UniRule"/>
</dbReference>
<dbReference type="EC" id="4.3.3.6" evidence="10"/>
<feature type="binding site" evidence="10 12">
    <location>
        <position position="101"/>
    </location>
    <ligand>
        <name>L-glutamine</name>
        <dbReference type="ChEBI" id="CHEBI:58359"/>
    </ligand>
</feature>
<evidence type="ECO:0000256" key="7">
    <source>
        <dbReference type="ARBA" id="ARBA00049534"/>
    </source>
</evidence>
<keyword evidence="3 10" id="KW-0663">Pyridoxal phosphate</keyword>
<comment type="function">
    <text evidence="8 10">Catalyzes the hydrolysis of glutamine to glutamate and ammonia as part of the biosynthesis of pyridoxal 5'-phosphate. The resulting ammonia molecule is channeled to the active site of PdxS.</text>
</comment>
<evidence type="ECO:0000256" key="1">
    <source>
        <dbReference type="ARBA" id="ARBA00008345"/>
    </source>
</evidence>
<dbReference type="CDD" id="cd01749">
    <property type="entry name" value="GATase1_PB"/>
    <property type="match status" value="1"/>
</dbReference>
<dbReference type="GO" id="GO:0042823">
    <property type="term" value="P:pyridoxal phosphate biosynthetic process"/>
    <property type="evidence" value="ECO:0007669"/>
    <property type="project" value="UniProtKB-UniRule"/>
</dbReference>
<dbReference type="GO" id="GO:0006543">
    <property type="term" value="P:L-glutamine catabolic process"/>
    <property type="evidence" value="ECO:0007669"/>
    <property type="project" value="UniProtKB-UniRule"/>
</dbReference>
<dbReference type="RefSeq" id="WP_115855810.1">
    <property type="nucleotide sequence ID" value="NZ_CAJUZQ010000017.1"/>
</dbReference>
<dbReference type="Proteomes" id="UP000256337">
    <property type="component" value="Unassembled WGS sequence"/>
</dbReference>
<reference evidence="15 16" key="1">
    <citation type="journal article" date="2018" name="Vet. Microbiol.">
        <title>Characterisation of Staphylococcus felis isolated from cats using whole genome sequencing.</title>
        <authorList>
            <person name="Worthing K."/>
            <person name="Pang S."/>
            <person name="Trott D.J."/>
            <person name="Abraham S."/>
            <person name="Coombs G.W."/>
            <person name="Jordan D."/>
            <person name="McIntyre L."/>
            <person name="Davies M.R."/>
            <person name="Norris J."/>
        </authorList>
    </citation>
    <scope>NUCLEOTIDE SEQUENCE [LARGE SCALE GENOMIC DNA]</scope>
    <source>
        <strain evidence="14 15">F25</strain>
        <strain evidence="13 16">F9</strain>
    </source>
</reference>
<feature type="binding site" evidence="10 12">
    <location>
        <begin position="46"/>
        <end position="48"/>
    </location>
    <ligand>
        <name>L-glutamine</name>
        <dbReference type="ChEBI" id="CHEBI:58359"/>
    </ligand>
</feature>
<evidence type="ECO:0000313" key="13">
    <source>
        <dbReference type="EMBL" id="REH96609.1"/>
    </source>
</evidence>
<comment type="catalytic activity">
    <reaction evidence="6 10">
        <text>aldehydo-D-ribose 5-phosphate + D-glyceraldehyde 3-phosphate + L-glutamine = pyridoxal 5'-phosphate + L-glutamate + phosphate + 3 H2O + H(+)</text>
        <dbReference type="Rhea" id="RHEA:31507"/>
        <dbReference type="ChEBI" id="CHEBI:15377"/>
        <dbReference type="ChEBI" id="CHEBI:15378"/>
        <dbReference type="ChEBI" id="CHEBI:29985"/>
        <dbReference type="ChEBI" id="CHEBI:43474"/>
        <dbReference type="ChEBI" id="CHEBI:58273"/>
        <dbReference type="ChEBI" id="CHEBI:58359"/>
        <dbReference type="ChEBI" id="CHEBI:59776"/>
        <dbReference type="ChEBI" id="CHEBI:597326"/>
        <dbReference type="EC" id="4.3.3.6"/>
    </reaction>
</comment>
<dbReference type="AlphaFoldDB" id="A0A3E0IQC2"/>
<evidence type="ECO:0000256" key="8">
    <source>
        <dbReference type="ARBA" id="ARBA00054599"/>
    </source>
</evidence>
<dbReference type="EMBL" id="QKYD01000057">
    <property type="protein sequence ID" value="REI23687.1"/>
    <property type="molecule type" value="Genomic_DNA"/>
</dbReference>
<proteinExistence type="inferred from homology"/>
<evidence type="ECO:0000256" key="12">
    <source>
        <dbReference type="PIRSR" id="PIRSR005639-2"/>
    </source>
</evidence>
<feature type="active site" description="Charge relay system" evidence="10 11">
    <location>
        <position position="167"/>
    </location>
</feature>
<dbReference type="PROSITE" id="PS51273">
    <property type="entry name" value="GATASE_TYPE_1"/>
    <property type="match status" value="1"/>
</dbReference>
<evidence type="ECO:0000256" key="9">
    <source>
        <dbReference type="ARBA" id="ARBA00064749"/>
    </source>
</evidence>
<organism evidence="13 16">
    <name type="scientific">Staphylococcus felis</name>
    <dbReference type="NCBI Taxonomy" id="46127"/>
    <lineage>
        <taxon>Bacteria</taxon>
        <taxon>Bacillati</taxon>
        <taxon>Bacillota</taxon>
        <taxon>Bacilli</taxon>
        <taxon>Bacillales</taxon>
        <taxon>Staphylococcaceae</taxon>
        <taxon>Staphylococcus</taxon>
    </lineage>
</organism>
<dbReference type="Gene3D" id="3.40.50.880">
    <property type="match status" value="1"/>
</dbReference>
<dbReference type="PANTHER" id="PTHR31559">
    <property type="entry name" value="PYRIDOXAL 5'-PHOSPHATE SYNTHASE SUBUNIT SNO"/>
    <property type="match status" value="1"/>
</dbReference>
<dbReference type="GO" id="GO:0005829">
    <property type="term" value="C:cytosol"/>
    <property type="evidence" value="ECO:0007669"/>
    <property type="project" value="TreeGrafter"/>
</dbReference>
<dbReference type="FunFam" id="3.40.50.880:FF:000010">
    <property type="entry name" value="uncharacterized protein LOC100176842 isoform X2"/>
    <property type="match status" value="1"/>
</dbReference>
<feature type="active site" description="Nucleophile" evidence="10 11">
    <location>
        <position position="75"/>
    </location>
</feature>
<gene>
    <name evidence="10 13" type="primary">pdxT</name>
    <name evidence="14" type="ORF">DOS76_03445</name>
    <name evidence="13" type="ORF">DOS83_05270</name>
</gene>
<name>A0A3E0IQC2_9STAP</name>
<protein>
    <recommendedName>
        <fullName evidence="10">Pyridoxal 5'-phosphate synthase subunit PdxT</fullName>
        <ecNumber evidence="10">4.3.3.6</ecNumber>
    </recommendedName>
    <alternativeName>
        <fullName evidence="10">Pdx2</fullName>
    </alternativeName>
    <alternativeName>
        <fullName evidence="10">Pyridoxal 5'-phosphate synthase glutaminase subunit</fullName>
        <ecNumber evidence="10">3.5.1.2</ecNumber>
    </alternativeName>
</protein>
<dbReference type="PANTHER" id="PTHR31559:SF0">
    <property type="entry name" value="PYRIDOXAL 5'-PHOSPHATE SYNTHASE SUBUNIT SNO1-RELATED"/>
    <property type="match status" value="1"/>
</dbReference>
<dbReference type="InterPro" id="IPR021196">
    <property type="entry name" value="PdxT/SNO_CS"/>
</dbReference>
<evidence type="ECO:0000313" key="16">
    <source>
        <dbReference type="Proteomes" id="UP000256562"/>
    </source>
</evidence>
<evidence type="ECO:0000256" key="5">
    <source>
        <dbReference type="ARBA" id="ARBA00023239"/>
    </source>
</evidence>
<keyword evidence="5 10" id="KW-0456">Lyase</keyword>
<evidence type="ECO:0000256" key="10">
    <source>
        <dbReference type="HAMAP-Rule" id="MF_01615"/>
    </source>
</evidence>
<dbReference type="GO" id="GO:1903600">
    <property type="term" value="C:glutaminase complex"/>
    <property type="evidence" value="ECO:0007669"/>
    <property type="project" value="TreeGrafter"/>
</dbReference>
<evidence type="ECO:0000256" key="3">
    <source>
        <dbReference type="ARBA" id="ARBA00022898"/>
    </source>
</evidence>
<dbReference type="InterPro" id="IPR002161">
    <property type="entry name" value="PdxT/SNO"/>
</dbReference>
<dbReference type="PROSITE" id="PS01236">
    <property type="entry name" value="PDXT_SNO_1"/>
    <property type="match status" value="1"/>
</dbReference>
<dbReference type="GO" id="GO:0004359">
    <property type="term" value="F:glutaminase activity"/>
    <property type="evidence" value="ECO:0007669"/>
    <property type="project" value="UniProtKB-UniRule"/>
</dbReference>
<keyword evidence="2 10" id="KW-0378">Hydrolase</keyword>
<sequence>MKIGVLALQGAVREHIRHIEESGHEGVYIKKIEQLEEIDGLIIPGGESTTLRRLMDLYGFKEALQQSDLPMFGTCAGLIVLAKDIVGEEGYLQKLDITVERNSFGRQVDSFEADLNIKGIQQSVEGVFIRAPHIQSVEPAVEVLGEIDGKIIAVRQDQYLGVSFHPELTDDYSIINYFIHNVVAPSKK</sequence>
<dbReference type="PIRSF" id="PIRSF005639">
    <property type="entry name" value="Glut_amidoT_SNO"/>
    <property type="match status" value="1"/>
</dbReference>
<comment type="catalytic activity">
    <reaction evidence="7 10">
        <text>L-glutamine + H2O = L-glutamate + NH4(+)</text>
        <dbReference type="Rhea" id="RHEA:15889"/>
        <dbReference type="ChEBI" id="CHEBI:15377"/>
        <dbReference type="ChEBI" id="CHEBI:28938"/>
        <dbReference type="ChEBI" id="CHEBI:29985"/>
        <dbReference type="ChEBI" id="CHEBI:58359"/>
        <dbReference type="EC" id="3.5.1.2"/>
    </reaction>
</comment>
<dbReference type="Proteomes" id="UP000256562">
    <property type="component" value="Unassembled WGS sequence"/>
</dbReference>
<accession>A0A3E0IQC2</accession>
<evidence type="ECO:0000256" key="6">
    <source>
        <dbReference type="ARBA" id="ARBA00047992"/>
    </source>
</evidence>
<evidence type="ECO:0000313" key="14">
    <source>
        <dbReference type="EMBL" id="REI23687.1"/>
    </source>
</evidence>
<dbReference type="UniPathway" id="UPA00245"/>
<dbReference type="GO" id="GO:0008614">
    <property type="term" value="P:pyridoxine metabolic process"/>
    <property type="evidence" value="ECO:0007669"/>
    <property type="project" value="TreeGrafter"/>
</dbReference>
<dbReference type="PROSITE" id="PS51130">
    <property type="entry name" value="PDXT_SNO_2"/>
    <property type="match status" value="1"/>
</dbReference>